<protein>
    <recommendedName>
        <fullName evidence="3">BAR domain-containing protein</fullName>
    </recommendedName>
</protein>
<dbReference type="SUPFAM" id="SSF103657">
    <property type="entry name" value="BAR/IMD domain-like"/>
    <property type="match status" value="1"/>
</dbReference>
<dbReference type="Proteomes" id="UP000218209">
    <property type="component" value="Unassembled WGS sequence"/>
</dbReference>
<dbReference type="AlphaFoldDB" id="A0A1X6P2L6"/>
<gene>
    <name evidence="1" type="ORF">BU14_0258s0010</name>
</gene>
<reference evidence="1 2" key="1">
    <citation type="submission" date="2017-03" db="EMBL/GenBank/DDBJ databases">
        <title>WGS assembly of Porphyra umbilicalis.</title>
        <authorList>
            <person name="Brawley S.H."/>
            <person name="Blouin N.A."/>
            <person name="Ficko-Blean E."/>
            <person name="Wheeler G.L."/>
            <person name="Lohr M."/>
            <person name="Goodson H.V."/>
            <person name="Jenkins J.W."/>
            <person name="Blaby-Haas C.E."/>
            <person name="Helliwell K.E."/>
            <person name="Chan C."/>
            <person name="Marriage T."/>
            <person name="Bhattacharya D."/>
            <person name="Klein A.S."/>
            <person name="Badis Y."/>
            <person name="Brodie J."/>
            <person name="Cao Y."/>
            <person name="Collen J."/>
            <person name="Dittami S.M."/>
            <person name="Gachon C.M."/>
            <person name="Green B.R."/>
            <person name="Karpowicz S."/>
            <person name="Kim J.W."/>
            <person name="Kudahl U."/>
            <person name="Lin S."/>
            <person name="Michel G."/>
            <person name="Mittag M."/>
            <person name="Olson B.J."/>
            <person name="Pangilinan J."/>
            <person name="Peng Y."/>
            <person name="Qiu H."/>
            <person name="Shu S."/>
            <person name="Singer J.T."/>
            <person name="Smith A.G."/>
            <person name="Sprecher B.N."/>
            <person name="Wagner V."/>
            <person name="Wang W."/>
            <person name="Wang Z.-Y."/>
            <person name="Yan J."/>
            <person name="Yarish C."/>
            <person name="Zoeuner-Riek S."/>
            <person name="Zhuang Y."/>
            <person name="Zou Y."/>
            <person name="Lindquist E.A."/>
            <person name="Grimwood J."/>
            <person name="Barry K."/>
            <person name="Rokhsar D.S."/>
            <person name="Schmutz J."/>
            <person name="Stiller J.W."/>
            <person name="Grossman A.R."/>
            <person name="Prochnik S.E."/>
        </authorList>
    </citation>
    <scope>NUCLEOTIDE SEQUENCE [LARGE SCALE GENOMIC DNA]</scope>
    <source>
        <strain evidence="1">4086291</strain>
    </source>
</reference>
<keyword evidence="2" id="KW-1185">Reference proteome</keyword>
<accession>A0A1X6P2L6</accession>
<dbReference type="EMBL" id="KV918921">
    <property type="protein sequence ID" value="OSX75005.1"/>
    <property type="molecule type" value="Genomic_DNA"/>
</dbReference>
<evidence type="ECO:0000313" key="2">
    <source>
        <dbReference type="Proteomes" id="UP000218209"/>
    </source>
</evidence>
<organism evidence="1 2">
    <name type="scientific">Porphyra umbilicalis</name>
    <name type="common">Purple laver</name>
    <name type="synonym">Red alga</name>
    <dbReference type="NCBI Taxonomy" id="2786"/>
    <lineage>
        <taxon>Eukaryota</taxon>
        <taxon>Rhodophyta</taxon>
        <taxon>Bangiophyceae</taxon>
        <taxon>Bangiales</taxon>
        <taxon>Bangiaceae</taxon>
        <taxon>Porphyra</taxon>
    </lineage>
</organism>
<sequence length="289" mass="31814">MLHGIKKLAKSATINTEPEDAHYLDLKNKLDVICASLKDGLRSMEKVDTDLTKSTTDVNKFSQALASQYPAQDDLRTEVKATADHTEQLFKATAMSEDAVSRHTVIARSVRSYVTEIDGLAREHKAAASSKTDYELYKSKVDKLDSKEKTSDQKASRNLDKLEASKSTYDSTVAGVVQHMEALYGKQQQMYHALYVAFWIMHKDRTDMFSSRTSTAQEYASKHVDDVFALANTSMDRPVGVAALTEEVKNINVETTTVPVGSGAYEVKATASDPTAPDVVYTATKTVAP</sequence>
<dbReference type="Gene3D" id="1.20.1270.60">
    <property type="entry name" value="Arfaptin homology (AH) domain/BAR domain"/>
    <property type="match status" value="1"/>
</dbReference>
<proteinExistence type="predicted"/>
<dbReference type="InterPro" id="IPR027267">
    <property type="entry name" value="AH/BAR_dom_sf"/>
</dbReference>
<evidence type="ECO:0008006" key="3">
    <source>
        <dbReference type="Google" id="ProtNLM"/>
    </source>
</evidence>
<name>A0A1X6P2L6_PORUM</name>
<evidence type="ECO:0000313" key="1">
    <source>
        <dbReference type="EMBL" id="OSX75005.1"/>
    </source>
</evidence>